<dbReference type="OrthoDB" id="9977309at2759"/>
<dbReference type="Proteomes" id="UP000007110">
    <property type="component" value="Unassembled WGS sequence"/>
</dbReference>
<dbReference type="PANTHER" id="PTHR43028:SF3">
    <property type="entry name" value="INOSITOL POLYPHOSPHATE 1-PHOSPHATASE"/>
    <property type="match status" value="1"/>
</dbReference>
<feature type="binding site" evidence="8">
    <location>
        <position position="304"/>
    </location>
    <ligand>
        <name>Mg(2+)</name>
        <dbReference type="ChEBI" id="CHEBI:18420"/>
        <label>1</label>
        <note>catalytic</note>
    </ligand>
</feature>
<dbReference type="CTD" id="3628"/>
<evidence type="ECO:0000256" key="4">
    <source>
        <dbReference type="ARBA" id="ARBA00022842"/>
    </source>
</evidence>
<feature type="binding site" evidence="8">
    <location>
        <position position="79"/>
    </location>
    <ligand>
        <name>Mg(2+)</name>
        <dbReference type="ChEBI" id="CHEBI:18420"/>
        <label>1</label>
        <note>catalytic</note>
    </ligand>
</feature>
<dbReference type="GO" id="GO:0004441">
    <property type="term" value="F:inositol-1,4-bisphosphate 1-phosphatase activity"/>
    <property type="evidence" value="ECO:0000318"/>
    <property type="project" value="GO_Central"/>
</dbReference>
<evidence type="ECO:0000256" key="1">
    <source>
        <dbReference type="ARBA" id="ARBA00009759"/>
    </source>
</evidence>
<keyword evidence="2" id="KW-0452">Lithium</keyword>
<dbReference type="EnsemblMetazoa" id="XM_003726145">
    <property type="protein sequence ID" value="XP_003726193"/>
    <property type="gene ID" value="LOC584178"/>
</dbReference>
<keyword evidence="4 8" id="KW-0460">Magnesium</keyword>
<evidence type="ECO:0000256" key="3">
    <source>
        <dbReference type="ARBA" id="ARBA00022723"/>
    </source>
</evidence>
<evidence type="ECO:0000256" key="2">
    <source>
        <dbReference type="ARBA" id="ARBA00022671"/>
    </source>
</evidence>
<dbReference type="SUPFAM" id="SSF56655">
    <property type="entry name" value="Carbohydrate phosphatase"/>
    <property type="match status" value="1"/>
</dbReference>
<feature type="binding site" evidence="8">
    <location>
        <position position="156"/>
    </location>
    <ligand>
        <name>Mg(2+)</name>
        <dbReference type="ChEBI" id="CHEBI:18420"/>
        <label>1</label>
        <note>catalytic</note>
    </ligand>
</feature>
<keyword evidence="3 8" id="KW-0479">Metal-binding</keyword>
<dbReference type="EC" id="3.1.3.57" evidence="7"/>
<dbReference type="Gene3D" id="3.30.540.10">
    <property type="entry name" value="Fructose-1,6-Bisphosphatase, subunit A, domain 1"/>
    <property type="match status" value="1"/>
</dbReference>
<evidence type="ECO:0000313" key="10">
    <source>
        <dbReference type="Proteomes" id="UP000007110"/>
    </source>
</evidence>
<dbReference type="InterPro" id="IPR044897">
    <property type="entry name" value="INPP1_dom_1"/>
</dbReference>
<dbReference type="GO" id="GO:0046854">
    <property type="term" value="P:phosphatidylinositol phosphate biosynthetic process"/>
    <property type="evidence" value="ECO:0007669"/>
    <property type="project" value="InterPro"/>
</dbReference>
<dbReference type="InterPro" id="IPR020583">
    <property type="entry name" value="Inositol_monoP_metal-BS"/>
</dbReference>
<dbReference type="Gene3D" id="4.10.460.10">
    <property type="entry name" value="Inositol Polyphosphate 1-phosphatase, domain 1"/>
    <property type="match status" value="1"/>
</dbReference>
<comment type="cofactor">
    <cofactor evidence="8">
        <name>Mg(2+)</name>
        <dbReference type="ChEBI" id="CHEBI:18420"/>
    </cofactor>
</comment>
<sequence length="384" mass="41950">MAELLQMLVRLGEKAGNLARIIRAEKTLFELLVEEKTGEAKNKRFVHDFKTLGDVLIQEMIKHDVGEKFPGMRDHILGEESNMFTNTAGESVEVTIQSTPEETKLLLTKVLDENQEAAALLAEALHATPDTVLDSRLQDLNFDLDMDSIGIWIDPIDSTSEYIKGIEDEEPKSGVYWHGLQCAVILIGAFHRETGSPVLGVVNQPFSKQDPESKSWTGHSFWGVSHGDFHCNSLLSSQGSSTTPISRNGLAFTMSASEEAHTKDAFSSLGRVHFASGAGYKILCVIEGHVDAYILTKGSTFKWDTCGPQAILKSLGGGIVDYQKWKSSSTDAENGNFLASAGLKYDKPDSEEPVSEGQKWSNSGGIIAYIDAEVLKKIHGASQD</sequence>
<reference evidence="10" key="1">
    <citation type="submission" date="2015-02" db="EMBL/GenBank/DDBJ databases">
        <title>Genome sequencing for Strongylocentrotus purpuratus.</title>
        <authorList>
            <person name="Murali S."/>
            <person name="Liu Y."/>
            <person name="Vee V."/>
            <person name="English A."/>
            <person name="Wang M."/>
            <person name="Skinner E."/>
            <person name="Han Y."/>
            <person name="Muzny D.M."/>
            <person name="Worley K.C."/>
            <person name="Gibbs R.A."/>
        </authorList>
    </citation>
    <scope>NUCLEOTIDE SEQUENCE</scope>
</reference>
<comment type="catalytic activity">
    <reaction evidence="6">
        <text>1D-myo-inositol 1,4-bisphosphate + H2O = 1D-myo-inositol 4-phosphate + phosphate</text>
        <dbReference type="Rhea" id="RHEA:15553"/>
        <dbReference type="ChEBI" id="CHEBI:15377"/>
        <dbReference type="ChEBI" id="CHEBI:43474"/>
        <dbReference type="ChEBI" id="CHEBI:58282"/>
        <dbReference type="ChEBI" id="CHEBI:58469"/>
        <dbReference type="EC" id="3.1.3.57"/>
    </reaction>
    <physiologicalReaction direction="left-to-right" evidence="6">
        <dbReference type="Rhea" id="RHEA:15554"/>
    </physiologicalReaction>
</comment>
<keyword evidence="10" id="KW-1185">Reference proteome</keyword>
<dbReference type="InterPro" id="IPR020550">
    <property type="entry name" value="Inositol_monophosphatase_CS"/>
</dbReference>
<evidence type="ECO:0000256" key="7">
    <source>
        <dbReference type="ARBA" id="ARBA00044519"/>
    </source>
</evidence>
<feature type="binding site" evidence="8">
    <location>
        <position position="157"/>
    </location>
    <ligand>
        <name>Mg(2+)</name>
        <dbReference type="ChEBI" id="CHEBI:18420"/>
        <label>1</label>
        <note>catalytic</note>
    </ligand>
</feature>
<evidence type="ECO:0000256" key="6">
    <source>
        <dbReference type="ARBA" id="ARBA00044478"/>
    </source>
</evidence>
<dbReference type="FunFam" id="3.40.190.80:FF:000015">
    <property type="entry name" value="Inositol polyphosphate 1-phosphatase"/>
    <property type="match status" value="1"/>
</dbReference>
<dbReference type="RefSeq" id="XP_003726193.2">
    <property type="nucleotide sequence ID" value="XM_003726145.3"/>
</dbReference>
<dbReference type="Gene3D" id="3.40.190.80">
    <property type="match status" value="1"/>
</dbReference>
<name>A0A7M7GFR5_STRPU</name>
<organism evidence="9 10">
    <name type="scientific">Strongylocentrotus purpuratus</name>
    <name type="common">Purple sea urchin</name>
    <dbReference type="NCBI Taxonomy" id="7668"/>
    <lineage>
        <taxon>Eukaryota</taxon>
        <taxon>Metazoa</taxon>
        <taxon>Echinodermata</taxon>
        <taxon>Eleutherozoa</taxon>
        <taxon>Echinozoa</taxon>
        <taxon>Echinoidea</taxon>
        <taxon>Euechinoidea</taxon>
        <taxon>Echinacea</taxon>
        <taxon>Camarodonta</taxon>
        <taxon>Echinidea</taxon>
        <taxon>Strongylocentrotidae</taxon>
        <taxon>Strongylocentrotus</taxon>
    </lineage>
</organism>
<evidence type="ECO:0000256" key="8">
    <source>
        <dbReference type="PIRSR" id="PIRSR600760-2"/>
    </source>
</evidence>
<dbReference type="PROSITE" id="PS00629">
    <property type="entry name" value="IMP_1"/>
    <property type="match status" value="1"/>
</dbReference>
<evidence type="ECO:0000313" key="9">
    <source>
        <dbReference type="EnsemblMetazoa" id="XP_003726193"/>
    </source>
</evidence>
<dbReference type="KEGG" id="spu:584178"/>
<dbReference type="GO" id="GO:0046872">
    <property type="term" value="F:metal ion binding"/>
    <property type="evidence" value="ECO:0007669"/>
    <property type="project" value="UniProtKB-KW"/>
</dbReference>
<proteinExistence type="inferred from homology"/>
<dbReference type="PANTHER" id="PTHR43028">
    <property type="entry name" value="3'(2'),5'-BISPHOSPHATE NUCLEOTIDASE 1"/>
    <property type="match status" value="1"/>
</dbReference>
<dbReference type="GeneID" id="584178"/>
<protein>
    <recommendedName>
        <fullName evidence="7">inositol-1,4-bisphosphate 1-phosphatase</fullName>
        <ecNumber evidence="7">3.1.3.57</ecNumber>
    </recommendedName>
</protein>
<reference evidence="9" key="2">
    <citation type="submission" date="2021-01" db="UniProtKB">
        <authorList>
            <consortium name="EnsemblMetazoa"/>
        </authorList>
    </citation>
    <scope>IDENTIFICATION</scope>
</reference>
<dbReference type="InParanoid" id="A0A7M7GFR5"/>
<accession>A0A7M7GFR5</accession>
<dbReference type="InterPro" id="IPR000760">
    <property type="entry name" value="Inositol_monophosphatase-like"/>
</dbReference>
<feature type="binding site" evidence="8">
    <location>
        <position position="154"/>
    </location>
    <ligand>
        <name>Mg(2+)</name>
        <dbReference type="ChEBI" id="CHEBI:18420"/>
        <label>1</label>
        <note>catalytic</note>
    </ligand>
</feature>
<comment type="similarity">
    <text evidence="1">Belongs to the inositol monophosphatase superfamily.</text>
</comment>
<dbReference type="AlphaFoldDB" id="A0A7M7GFR5"/>
<dbReference type="OMA" id="KGSTFRW"/>
<dbReference type="PROSITE" id="PS00630">
    <property type="entry name" value="IMP_2"/>
    <property type="match status" value="1"/>
</dbReference>
<dbReference type="Pfam" id="PF00459">
    <property type="entry name" value="Inositol_P"/>
    <property type="match status" value="1"/>
</dbReference>
<comment type="catalytic activity">
    <reaction evidence="5">
        <text>1D-myo-inositol 1,3,4-trisphosphate + H2O = 1D-myo-inositol 3,4-bisphosphate + phosphate</text>
        <dbReference type="Rhea" id="RHEA:70319"/>
        <dbReference type="ChEBI" id="CHEBI:15377"/>
        <dbReference type="ChEBI" id="CHEBI:43474"/>
        <dbReference type="ChEBI" id="CHEBI:58414"/>
        <dbReference type="ChEBI" id="CHEBI:83241"/>
    </reaction>
    <physiologicalReaction direction="left-to-right" evidence="5">
        <dbReference type="Rhea" id="RHEA:70320"/>
    </physiologicalReaction>
</comment>
<dbReference type="InterPro" id="IPR050725">
    <property type="entry name" value="CysQ/Inositol_MonoPase"/>
</dbReference>
<evidence type="ECO:0000256" key="5">
    <source>
        <dbReference type="ARBA" id="ARBA00044465"/>
    </source>
</evidence>